<dbReference type="GO" id="GO:0005814">
    <property type="term" value="C:centriole"/>
    <property type="evidence" value="ECO:0007669"/>
    <property type="project" value="TreeGrafter"/>
</dbReference>
<dbReference type="GO" id="GO:0010457">
    <property type="term" value="P:centriole-centriole cohesion"/>
    <property type="evidence" value="ECO:0007669"/>
    <property type="project" value="TreeGrafter"/>
</dbReference>
<dbReference type="InterPro" id="IPR011989">
    <property type="entry name" value="ARM-like"/>
</dbReference>
<dbReference type="InterPro" id="IPR029249">
    <property type="entry name" value="Rotatin_N"/>
</dbReference>
<reference evidence="3" key="2">
    <citation type="submission" date="2025-09" db="UniProtKB">
        <authorList>
            <consortium name="Ensembl"/>
        </authorList>
    </citation>
    <scope>IDENTIFICATION</scope>
</reference>
<evidence type="ECO:0000256" key="1">
    <source>
        <dbReference type="SAM" id="MobiDB-lite"/>
    </source>
</evidence>
<dbReference type="Pfam" id="PF14726">
    <property type="entry name" value="RTTN_N"/>
    <property type="match status" value="1"/>
</dbReference>
<dbReference type="InterPro" id="IPR016024">
    <property type="entry name" value="ARM-type_fold"/>
</dbReference>
<keyword evidence="4" id="KW-1185">Reference proteome</keyword>
<evidence type="ECO:0000259" key="2">
    <source>
        <dbReference type="Pfam" id="PF14726"/>
    </source>
</evidence>
<dbReference type="OMA" id="FCKCVGL"/>
<dbReference type="PANTHER" id="PTHR31691">
    <property type="entry name" value="ROTATIN"/>
    <property type="match status" value="1"/>
</dbReference>
<dbReference type="Proteomes" id="UP000694546">
    <property type="component" value="Chromosome 23"/>
</dbReference>
<dbReference type="GO" id="GO:0007099">
    <property type="term" value="P:centriole replication"/>
    <property type="evidence" value="ECO:0007669"/>
    <property type="project" value="TreeGrafter"/>
</dbReference>
<accession>A0A8C5BED0</accession>
<evidence type="ECO:0000313" key="3">
    <source>
        <dbReference type="Ensembl" id="ENSGMOP00000045088.1"/>
    </source>
</evidence>
<name>A0A8C5BED0_GADMO</name>
<protein>
    <recommendedName>
        <fullName evidence="2">Rotatin N-terminal domain-containing protein</fullName>
    </recommendedName>
</protein>
<organism evidence="3 4">
    <name type="scientific">Gadus morhua</name>
    <name type="common">Atlantic cod</name>
    <dbReference type="NCBI Taxonomy" id="8049"/>
    <lineage>
        <taxon>Eukaryota</taxon>
        <taxon>Metazoa</taxon>
        <taxon>Chordata</taxon>
        <taxon>Craniata</taxon>
        <taxon>Vertebrata</taxon>
        <taxon>Euteleostomi</taxon>
        <taxon>Actinopterygii</taxon>
        <taxon>Neopterygii</taxon>
        <taxon>Teleostei</taxon>
        <taxon>Neoteleostei</taxon>
        <taxon>Acanthomorphata</taxon>
        <taxon>Zeiogadaria</taxon>
        <taxon>Gadariae</taxon>
        <taxon>Gadiformes</taxon>
        <taxon>Gadoidei</taxon>
        <taxon>Gadidae</taxon>
        <taxon>Gadus</taxon>
    </lineage>
</organism>
<evidence type="ECO:0000313" key="4">
    <source>
        <dbReference type="Proteomes" id="UP000694546"/>
    </source>
</evidence>
<feature type="region of interest" description="Disordered" evidence="1">
    <location>
        <begin position="1224"/>
        <end position="1243"/>
    </location>
</feature>
<dbReference type="GO" id="GO:0005813">
    <property type="term" value="C:centrosome"/>
    <property type="evidence" value="ECO:0007669"/>
    <property type="project" value="InterPro"/>
</dbReference>
<feature type="compositionally biased region" description="Low complexity" evidence="1">
    <location>
        <begin position="1586"/>
        <end position="1605"/>
    </location>
</feature>
<dbReference type="Ensembl" id="ENSGMOT00000057193.1">
    <property type="protein sequence ID" value="ENSGMOP00000045088.1"/>
    <property type="gene ID" value="ENSGMOG00000006072.2"/>
</dbReference>
<dbReference type="PANTHER" id="PTHR31691:SF1">
    <property type="entry name" value="ROTATIN"/>
    <property type="match status" value="1"/>
</dbReference>
<dbReference type="SUPFAM" id="SSF48371">
    <property type="entry name" value="ARM repeat"/>
    <property type="match status" value="1"/>
</dbReference>
<reference evidence="3" key="1">
    <citation type="submission" date="2025-08" db="UniProtKB">
        <authorList>
            <consortium name="Ensembl"/>
        </authorList>
    </citation>
    <scope>IDENTIFICATION</scope>
</reference>
<dbReference type="InterPro" id="IPR030791">
    <property type="entry name" value="Rotatin"/>
</dbReference>
<sequence length="2144" mass="230424">MDLSHLVKKIGHSLKEIRVRAMKSILSKLEHSLLSLSDLVQERMLFVVLLEWFNFPEVPMQDEVLELLSTLSKHPSAAQMLRDVGAVEFLTQLSPNVDPRLRAVIDGTLDQLFHLPDLLPSYTTVPPHSTLPKDDSAKIGYFQKSRPGLTDTPPQRISVKCLKFSMFPWLPLTTTDRHILSSNESSLRSSDPTLVRTTCQLLRDVIMQDFPAEIFLQRPSIVQNLLSLLRLSSAEGEASHLGVQALGCLQQLCVGLRTRLRFHQDPGFSSAKQADTVSQNSSLSQSLDVRGTQPSRASSPASECSLRPSVLGRTGQRARGDGQDGDVASNRSEHTNTGATRRRAPLAPATEGAAPSPGGAVPPLDLPVLGGEDVLELQLQQLSLAQFAVATLERAVPLLETGRGVCLPCGRAFLAKEAGILIGLRVSPRLSVPQREKLQSCLELLGDTVSYHHQGCQGGGPPGTLVHHTMAYTASAILTVRLLQAILPPEKAGEHLPERAAAAVLTLALDPALGGAFPGVQEAAVAYLEQVDPDGRALQRRVARAALWMESTCGFLKESQAQGDKNWLELLELAEHAIDGLPYHQHLSVIKQCVQACAYLWGVDQPSPVLRSESQRLLLKLLSHPLPAVKTEAYTCVLHLVKECLGIQNASRPQCNGVHFLLHHKVLYEISAFGLQDSAEKVNSAATDVLLFLLKGRRMMTASTWDGFNAALHPVVPILQGYASTGDPLGQCVLLLSGGSDAAGAAPLPDPARLRAALRLLFTKQPTVRSAAVEHILPDLSGPGASEAARPELDQLTLASLPGLYCTQNLMDVSLDTCKLILMKSVFLAIIAAFNVGGVFKITLGVMTLLKHVESVEKLFGILTSDSVDLSLKRSATEQLAVVLQDTAMHPVLKALGIADTVVSFIMESVNGNKSMDGLLEPGLCVLRKLVYADPALRHSLSQRPPLLHVLLRASLIVKDNGGSGYEAAVLMCLLLFDEIATIDFWSGNSKLDGTLATFSLPLSVTRRFRIPFRAATHHAVSPHCCVVTPAADLLTFGPARHALQLAWNTAWYSGMDGLLDELRGFRSDVSEFHPSLVLSEAQVLNARTSHLPTGLLDCVQDIVMAAGHGSVRSALGRLRLYLLIDMLAFAHGQSHGCRKTLGSLSWQTAIARFLRVHPACVEDECLLVDIVAFLNVYFEHDPRTKDANETEDADLRWILELLLDKDTVSLCGFLLVGEDPAPGVPGQGPGGPAQGQGGAEELRGQVTQRLQREVSRFLSSLLHRLASTADRICLALAGPFKSQLALCLLQSLRVSDAPRFYGLPSLERTLLGMVSLTALPGWSSQCPDLEPISLCSKYLVGLLEVISSFYVEWGGNSMSFMGKGVTKNAVICLLHLSHEMMAESRGEDFITQWSLGQEAGPEETNGPQLGLAWLIPLWVDRDPVVRFASLGVGRALSRRPGGCQALCASCQNISGGLWGTLLNILLDQQESSLVRREAALILRNLLAMPMPANTEEAKDSLWKNPCVHDEASGVSLVGLPALQALLYHCQFFQHAALCAAACYRGRHAFHLQPPAPEGPPGPDSDNSLSFWRSSLLAAVNPSRASSSLSTSSTVVGDDTDASSSLLSQDSRPPGEVSPAAEPVAMVTPDLVAAHCALLTRLLAALPDFTLAALRRQQLLKALTLLPSHRNSPSLPPPDPVSQGAVALSWADVFSLLAVLVTRDPAALQTVSSALGRRWAAFEGTLAVCVNNSAVDPGLHTVALQFLCVLFSEETKRSGVRDDPGVTSDMSAALDGPGASDLCDLLLQSYEKRSPQDPMRRLTARALMSLLAYSRASQNHAAKAGLIDSCVEQMKQSQAQLHLQSIRPGKASQRKRVSMAARRVAHPSYGECNEVAVDAHLPRALHALWAWLLLDDGVMEAALELLCVYTAGCSAACSSLCSAGSGGAPAGRGPHSSSLMHCVMKLASGVAADNSPVQKLAFSLLANLAMSRDCRGVLQKSNFLQSFLSVPVPRQGGGKAAAVGLLAMWLRLLVCLSFGEDGQQSVLKVPGALEVLAGLAAHRHHALLTLHNLCSCPGNRPHLLSNDKAMKVLLSSLDSKETVVRSMGASALWALLHNSQKAKTSLKSPSVMLKLEKARAVAKKGRGGHSLRPYPSCQNVNNLL</sequence>
<feature type="region of interest" description="Disordered" evidence="1">
    <location>
        <begin position="1586"/>
        <end position="1620"/>
    </location>
</feature>
<dbReference type="Gene3D" id="1.25.10.10">
    <property type="entry name" value="Leucine-rich Repeat Variant"/>
    <property type="match status" value="2"/>
</dbReference>
<feature type="compositionally biased region" description="Polar residues" evidence="1">
    <location>
        <begin position="270"/>
        <end position="302"/>
    </location>
</feature>
<feature type="region of interest" description="Disordered" evidence="1">
    <location>
        <begin position="267"/>
        <end position="365"/>
    </location>
</feature>
<feature type="compositionally biased region" description="Gly residues" evidence="1">
    <location>
        <begin position="1226"/>
        <end position="1239"/>
    </location>
</feature>
<dbReference type="GO" id="GO:0036064">
    <property type="term" value="C:ciliary basal body"/>
    <property type="evidence" value="ECO:0007669"/>
    <property type="project" value="InterPro"/>
</dbReference>
<dbReference type="GeneTree" id="ENSGT00640000091535"/>
<feature type="compositionally biased region" description="Low complexity" evidence="1">
    <location>
        <begin position="345"/>
        <end position="363"/>
    </location>
</feature>
<dbReference type="GO" id="GO:0032053">
    <property type="term" value="P:ciliary basal body organization"/>
    <property type="evidence" value="ECO:0007669"/>
    <property type="project" value="TreeGrafter"/>
</dbReference>
<feature type="domain" description="Rotatin N-terminal" evidence="2">
    <location>
        <begin position="16"/>
        <end position="112"/>
    </location>
</feature>
<proteinExistence type="predicted"/>